<organism evidence="10 11">
    <name type="scientific">Desulfopila aestuarii DSM 18488</name>
    <dbReference type="NCBI Taxonomy" id="1121416"/>
    <lineage>
        <taxon>Bacteria</taxon>
        <taxon>Pseudomonadati</taxon>
        <taxon>Thermodesulfobacteriota</taxon>
        <taxon>Desulfobulbia</taxon>
        <taxon>Desulfobulbales</taxon>
        <taxon>Desulfocapsaceae</taxon>
        <taxon>Desulfopila</taxon>
    </lineage>
</organism>
<dbReference type="SFLD" id="SFLDS00113">
    <property type="entry name" value="Radical_SAM_Phosphomethylpyrim"/>
    <property type="match status" value="1"/>
</dbReference>
<keyword evidence="7" id="KW-0411">Iron-sulfur</keyword>
<sequence length="444" mass="49172">MKTQLELAREGIITPQMKKAAIDEGVAETLIRDGIAYGHIVLPCSPSRPNQNVVAIGRGLRTKVNASIGTSSDINSIELEIKKAKAAEEEKADTLMELSTGGDLNAIRQAVLAECNLPVGNVPLYQAFSEAAKKYRNPNKLDSEYLFELIERQLADGISFMAIHCGINRFSIERLRKQGFRYGGLVSKGGTFMVSWMEYNQKENPLYEQFDRVCALMKKYDAVLSLGNGIRAGAIHDSHDRAQMAEMIINCELAELGREMGCQMMVEGPGHVPLDEIAGNIMLEKAMSGGAPYYVLGPLPADSGAGYDHITAAIGAAHSAHHGADLICYITPAEHLALPNEQDVREGVRATRLAARIGDIAKYPERREQEKRVALARRDSAWEDHFKLLMFPEQARAIRKERTPENERTCTMCGDFCANERGYALFKDDIRGDRCRKVEAIIEE</sequence>
<evidence type="ECO:0000313" key="10">
    <source>
        <dbReference type="EMBL" id="SHO51679.1"/>
    </source>
</evidence>
<dbReference type="GO" id="GO:0009228">
    <property type="term" value="P:thiamine biosynthetic process"/>
    <property type="evidence" value="ECO:0007669"/>
    <property type="project" value="UniProtKB-UniRule"/>
</dbReference>
<accession>A0A1M7YGI0</accession>
<dbReference type="GO" id="GO:0070284">
    <property type="term" value="F:phosphomethylpyrimidine synthase activity"/>
    <property type="evidence" value="ECO:0007669"/>
    <property type="project" value="UniProtKB-EC"/>
</dbReference>
<keyword evidence="2" id="KW-0004">4Fe-4S</keyword>
<evidence type="ECO:0000256" key="6">
    <source>
        <dbReference type="ARBA" id="ARBA00023004"/>
    </source>
</evidence>
<dbReference type="STRING" id="1121416.SAMN02745220_04150"/>
<dbReference type="RefSeq" id="WP_073615571.1">
    <property type="nucleotide sequence ID" value="NZ_FRFE01000027.1"/>
</dbReference>
<dbReference type="InterPro" id="IPR002817">
    <property type="entry name" value="ThiC/BzaA/B"/>
</dbReference>
<reference evidence="10 11" key="1">
    <citation type="submission" date="2016-12" db="EMBL/GenBank/DDBJ databases">
        <authorList>
            <person name="Song W.-J."/>
            <person name="Kurnit D.M."/>
        </authorList>
    </citation>
    <scope>NUCLEOTIDE SEQUENCE [LARGE SCALE GENOMIC DNA]</scope>
    <source>
        <strain evidence="10 11">DSM 18488</strain>
    </source>
</reference>
<keyword evidence="5" id="KW-0862">Zinc</keyword>
<dbReference type="Pfam" id="PF01964">
    <property type="entry name" value="ThiC_Rad_SAM"/>
    <property type="match status" value="1"/>
</dbReference>
<dbReference type="AlphaFoldDB" id="A0A1M7YGI0"/>
<keyword evidence="11" id="KW-1185">Reference proteome</keyword>
<keyword evidence="8" id="KW-0456">Lyase</keyword>
<name>A0A1M7YGI0_9BACT</name>
<evidence type="ECO:0000256" key="3">
    <source>
        <dbReference type="ARBA" id="ARBA00022691"/>
    </source>
</evidence>
<dbReference type="Proteomes" id="UP000184603">
    <property type="component" value="Unassembled WGS sequence"/>
</dbReference>
<gene>
    <name evidence="10" type="ORF">SAMN02745220_04150</name>
</gene>
<dbReference type="Gene3D" id="3.20.20.540">
    <property type="entry name" value="Radical SAM ThiC family, central domain"/>
    <property type="match status" value="1"/>
</dbReference>
<dbReference type="NCBIfam" id="TIGR00190">
    <property type="entry name" value="thiC"/>
    <property type="match status" value="1"/>
</dbReference>
<evidence type="ECO:0000256" key="7">
    <source>
        <dbReference type="ARBA" id="ARBA00023014"/>
    </source>
</evidence>
<dbReference type="SFLD" id="SFLDF00407">
    <property type="entry name" value="phosphomethylpyrimidine_syntha"/>
    <property type="match status" value="1"/>
</dbReference>
<dbReference type="PANTHER" id="PTHR30557:SF1">
    <property type="entry name" value="PHOSPHOMETHYLPYRIMIDINE SYNTHASE, CHLOROPLASTIC"/>
    <property type="match status" value="1"/>
</dbReference>
<evidence type="ECO:0000256" key="4">
    <source>
        <dbReference type="ARBA" id="ARBA00022723"/>
    </source>
</evidence>
<dbReference type="GO" id="GO:0046872">
    <property type="term" value="F:metal ion binding"/>
    <property type="evidence" value="ECO:0007669"/>
    <property type="project" value="UniProtKB-KW"/>
</dbReference>
<dbReference type="SFLD" id="SFLDG01114">
    <property type="entry name" value="phosphomethylpyrimidine_syntha"/>
    <property type="match status" value="1"/>
</dbReference>
<dbReference type="InterPro" id="IPR038521">
    <property type="entry name" value="ThiC/Bza_core_dom"/>
</dbReference>
<dbReference type="PANTHER" id="PTHR30557">
    <property type="entry name" value="THIAMINE BIOSYNTHESIS PROTEIN THIC"/>
    <property type="match status" value="1"/>
</dbReference>
<evidence type="ECO:0000256" key="2">
    <source>
        <dbReference type="ARBA" id="ARBA00022485"/>
    </source>
</evidence>
<evidence type="ECO:0000313" key="11">
    <source>
        <dbReference type="Proteomes" id="UP000184603"/>
    </source>
</evidence>
<evidence type="ECO:0000256" key="5">
    <source>
        <dbReference type="ARBA" id="ARBA00022833"/>
    </source>
</evidence>
<dbReference type="OrthoDB" id="9805897at2"/>
<dbReference type="EC" id="4.1.99.17" evidence="9"/>
<evidence type="ECO:0000256" key="9">
    <source>
        <dbReference type="NCBIfam" id="TIGR00190"/>
    </source>
</evidence>
<evidence type="ECO:0000256" key="1">
    <source>
        <dbReference type="ARBA" id="ARBA00001966"/>
    </source>
</evidence>
<dbReference type="EMBL" id="FRFE01000027">
    <property type="protein sequence ID" value="SHO51679.1"/>
    <property type="molecule type" value="Genomic_DNA"/>
</dbReference>
<proteinExistence type="predicted"/>
<keyword evidence="4" id="KW-0479">Metal-binding</keyword>
<dbReference type="NCBIfam" id="NF009895">
    <property type="entry name" value="PRK13352.1"/>
    <property type="match status" value="1"/>
</dbReference>
<protein>
    <recommendedName>
        <fullName evidence="9">Phosphomethylpyrimidine synthase</fullName>
        <ecNumber evidence="9">4.1.99.17</ecNumber>
    </recommendedName>
</protein>
<comment type="cofactor">
    <cofactor evidence="1">
        <name>[4Fe-4S] cluster</name>
        <dbReference type="ChEBI" id="CHEBI:49883"/>
    </cofactor>
</comment>
<keyword evidence="3" id="KW-0949">S-adenosyl-L-methionine</keyword>
<evidence type="ECO:0000256" key="8">
    <source>
        <dbReference type="ARBA" id="ARBA00023239"/>
    </source>
</evidence>
<dbReference type="GO" id="GO:0051539">
    <property type="term" value="F:4 iron, 4 sulfur cluster binding"/>
    <property type="evidence" value="ECO:0007669"/>
    <property type="project" value="UniProtKB-KW"/>
</dbReference>
<dbReference type="GO" id="GO:0005829">
    <property type="term" value="C:cytosol"/>
    <property type="evidence" value="ECO:0007669"/>
    <property type="project" value="TreeGrafter"/>
</dbReference>
<keyword evidence="6" id="KW-0408">Iron</keyword>